<dbReference type="Proteomes" id="UP000515977">
    <property type="component" value="Chromosome"/>
</dbReference>
<feature type="region of interest" description="Disordered" evidence="1">
    <location>
        <begin position="51"/>
        <end position="75"/>
    </location>
</feature>
<evidence type="ECO:0000313" key="4">
    <source>
        <dbReference type="Proteomes" id="UP000515977"/>
    </source>
</evidence>
<proteinExistence type="predicted"/>
<keyword evidence="4" id="KW-1185">Reference proteome</keyword>
<protein>
    <submittedName>
        <fullName evidence="3">SPOR domain-containing protein</fullName>
    </submittedName>
</protein>
<dbReference type="RefSeq" id="WP_187569271.1">
    <property type="nucleotide sequence ID" value="NZ_CP060711.1"/>
</dbReference>
<evidence type="ECO:0000313" key="3">
    <source>
        <dbReference type="EMBL" id="QNN45503.1"/>
    </source>
</evidence>
<sequence length="231" mass="23953">MLLRASIVMLVMLNLGAAGWWAFRPEARRAAPAADAAKSLRLLEESSPPMPAIATQSAIPPAPASPAPAATPTQATADVPAAPVCLRFGPFADAAAREVARATLQGIGAQATAHDVPARGVRGWKVFLPAQPSREAAQALAEKLKASGISDLFVMAQGEDANSIALGRFSSEAGARHRQTELQGKGVQARVEPIGGTPAQAWLDARLPANADRVALAKLAPAQPLDCARLR</sequence>
<dbReference type="Pfam" id="PF05036">
    <property type="entry name" value="SPOR"/>
    <property type="match status" value="1"/>
</dbReference>
<dbReference type="InterPro" id="IPR007730">
    <property type="entry name" value="SPOR-like_dom"/>
</dbReference>
<reference evidence="3 4" key="1">
    <citation type="submission" date="2020-08" db="EMBL/GenBank/DDBJ databases">
        <title>Genome sequence of Thermomonas brevis KACC 16975T.</title>
        <authorList>
            <person name="Hyun D.-W."/>
            <person name="Bae J.-W."/>
        </authorList>
    </citation>
    <scope>NUCLEOTIDE SEQUENCE [LARGE SCALE GENOMIC DNA]</scope>
    <source>
        <strain evidence="3 4">KACC 16975</strain>
    </source>
</reference>
<accession>A0A7G9QQ78</accession>
<dbReference type="SUPFAM" id="SSF110997">
    <property type="entry name" value="Sporulation related repeat"/>
    <property type="match status" value="1"/>
</dbReference>
<feature type="domain" description="SPOR" evidence="2">
    <location>
        <begin position="78"/>
        <end position="157"/>
    </location>
</feature>
<evidence type="ECO:0000259" key="2">
    <source>
        <dbReference type="PROSITE" id="PS51724"/>
    </source>
</evidence>
<gene>
    <name evidence="3" type="ORF">H9L17_09720</name>
</gene>
<dbReference type="GO" id="GO:0042834">
    <property type="term" value="F:peptidoglycan binding"/>
    <property type="evidence" value="ECO:0007669"/>
    <property type="project" value="InterPro"/>
</dbReference>
<dbReference type="PROSITE" id="PS51724">
    <property type="entry name" value="SPOR"/>
    <property type="match status" value="1"/>
</dbReference>
<dbReference type="EMBL" id="CP060711">
    <property type="protein sequence ID" value="QNN45503.1"/>
    <property type="molecule type" value="Genomic_DNA"/>
</dbReference>
<dbReference type="AlphaFoldDB" id="A0A7G9QQ78"/>
<dbReference type="Gene3D" id="3.30.70.1070">
    <property type="entry name" value="Sporulation related repeat"/>
    <property type="match status" value="1"/>
</dbReference>
<name>A0A7G9QQ78_9GAMM</name>
<evidence type="ECO:0000256" key="1">
    <source>
        <dbReference type="SAM" id="MobiDB-lite"/>
    </source>
</evidence>
<organism evidence="3 4">
    <name type="scientific">Thermomonas brevis</name>
    <dbReference type="NCBI Taxonomy" id="215691"/>
    <lineage>
        <taxon>Bacteria</taxon>
        <taxon>Pseudomonadati</taxon>
        <taxon>Pseudomonadota</taxon>
        <taxon>Gammaproteobacteria</taxon>
        <taxon>Lysobacterales</taxon>
        <taxon>Lysobacteraceae</taxon>
        <taxon>Thermomonas</taxon>
    </lineage>
</organism>
<dbReference type="InterPro" id="IPR036680">
    <property type="entry name" value="SPOR-like_sf"/>
</dbReference>
<dbReference type="KEGG" id="tbv:H9L17_09720"/>